<dbReference type="SUPFAM" id="SSF53649">
    <property type="entry name" value="Alkaline phosphatase-like"/>
    <property type="match status" value="1"/>
</dbReference>
<dbReference type="GO" id="GO:0006007">
    <property type="term" value="P:glucose catabolic process"/>
    <property type="evidence" value="ECO:0007669"/>
    <property type="project" value="InterPro"/>
</dbReference>
<evidence type="ECO:0000256" key="12">
    <source>
        <dbReference type="PIRSR" id="PIRSR001492-2"/>
    </source>
</evidence>
<evidence type="ECO:0000313" key="17">
    <source>
        <dbReference type="Proteomes" id="UP000503399"/>
    </source>
</evidence>
<evidence type="ECO:0000256" key="8">
    <source>
        <dbReference type="ARBA" id="ARBA00023235"/>
    </source>
</evidence>
<dbReference type="CDD" id="cd16010">
    <property type="entry name" value="iPGM"/>
    <property type="match status" value="1"/>
</dbReference>
<feature type="binding site" evidence="9 12">
    <location>
        <position position="184"/>
    </location>
    <ligand>
        <name>substrate</name>
    </ligand>
</feature>
<comment type="function">
    <text evidence="2 9">Catalyzes the interconversion of 2-phosphoglycerate and 3-phosphoglycerate.</text>
</comment>
<feature type="binding site" evidence="9 13">
    <location>
        <position position="457"/>
    </location>
    <ligand>
        <name>Mn(2+)</name>
        <dbReference type="ChEBI" id="CHEBI:29035"/>
        <label>1</label>
    </ligand>
</feature>
<dbReference type="AlphaFoldDB" id="A0A6F8ZIU8"/>
<keyword evidence="8 9" id="KW-0413">Isomerase</keyword>
<feature type="binding site" evidence="9 13">
    <location>
        <position position="61"/>
    </location>
    <ligand>
        <name>Mn(2+)</name>
        <dbReference type="ChEBI" id="CHEBI:29035"/>
        <label>2</label>
    </ligand>
</feature>
<keyword evidence="17" id="KW-1185">Reference proteome</keyword>
<dbReference type="GO" id="GO:0006096">
    <property type="term" value="P:glycolytic process"/>
    <property type="evidence" value="ECO:0007669"/>
    <property type="project" value="UniProtKB-UniRule"/>
</dbReference>
<organism evidence="16 17">
    <name type="scientific">Candidatus Hydrogenisulfobacillus filiaventi</name>
    <dbReference type="NCBI Taxonomy" id="2707344"/>
    <lineage>
        <taxon>Bacteria</taxon>
        <taxon>Bacillati</taxon>
        <taxon>Bacillota</taxon>
        <taxon>Clostridia</taxon>
        <taxon>Eubacteriales</taxon>
        <taxon>Clostridiales Family XVII. Incertae Sedis</taxon>
        <taxon>Candidatus Hydrogenisulfobacillus</taxon>
    </lineage>
</organism>
<reference evidence="16 17" key="1">
    <citation type="submission" date="2020-02" db="EMBL/GenBank/DDBJ databases">
        <authorList>
            <person name="Hogendoorn C."/>
        </authorList>
    </citation>
    <scope>NUCLEOTIDE SEQUENCE [LARGE SCALE GENOMIC DNA]</scope>
    <source>
        <strain evidence="16">R501</strain>
    </source>
</reference>
<dbReference type="EC" id="5.4.2.12" evidence="9 10"/>
<dbReference type="InterPro" id="IPR017850">
    <property type="entry name" value="Alkaline_phosphatase_core_sf"/>
</dbReference>
<evidence type="ECO:0000256" key="7">
    <source>
        <dbReference type="ARBA" id="ARBA00023211"/>
    </source>
</evidence>
<feature type="binding site" evidence="9 13">
    <location>
        <position position="440"/>
    </location>
    <ligand>
        <name>Mn(2+)</name>
        <dbReference type="ChEBI" id="CHEBI:29035"/>
        <label>2</label>
    </ligand>
</feature>
<protein>
    <recommendedName>
        <fullName evidence="9 10">2,3-bisphosphoglycerate-independent phosphoglycerate mutase</fullName>
        <shortName evidence="9">BPG-independent PGAM</shortName>
        <shortName evidence="9">Phosphoglyceromutase</shortName>
        <shortName evidence="9">iPGM</shortName>
        <ecNumber evidence="9 10">5.4.2.12</ecNumber>
    </recommendedName>
</protein>
<accession>A0A6F8ZIU8</accession>
<dbReference type="NCBIfam" id="TIGR01307">
    <property type="entry name" value="pgm_bpd_ind"/>
    <property type="match status" value="1"/>
</dbReference>
<evidence type="ECO:0000256" key="4">
    <source>
        <dbReference type="ARBA" id="ARBA00008819"/>
    </source>
</evidence>
<comment type="subunit">
    <text evidence="9">Monomer.</text>
</comment>
<dbReference type="GO" id="GO:0004619">
    <property type="term" value="F:phosphoglycerate mutase activity"/>
    <property type="evidence" value="ECO:0007669"/>
    <property type="project" value="UniProtKB-UniRule"/>
</dbReference>
<feature type="binding site" evidence="9 13">
    <location>
        <position position="439"/>
    </location>
    <ligand>
        <name>Mn(2+)</name>
        <dbReference type="ChEBI" id="CHEBI:29035"/>
        <label>2</label>
    </ligand>
</feature>
<evidence type="ECO:0000256" key="2">
    <source>
        <dbReference type="ARBA" id="ARBA00002315"/>
    </source>
</evidence>
<dbReference type="PANTHER" id="PTHR31637:SF0">
    <property type="entry name" value="2,3-BISPHOSPHOGLYCERATE-INDEPENDENT PHOSPHOGLYCERATE MUTASE"/>
    <property type="match status" value="1"/>
</dbReference>
<keyword evidence="5 9" id="KW-0479">Metal-binding</keyword>
<evidence type="ECO:0000256" key="1">
    <source>
        <dbReference type="ARBA" id="ARBA00000370"/>
    </source>
</evidence>
<dbReference type="GO" id="GO:0005829">
    <property type="term" value="C:cytosol"/>
    <property type="evidence" value="ECO:0007669"/>
    <property type="project" value="TreeGrafter"/>
</dbReference>
<dbReference type="Gene3D" id="3.40.1450.10">
    <property type="entry name" value="BPG-independent phosphoglycerate mutase, domain B"/>
    <property type="match status" value="1"/>
</dbReference>
<dbReference type="Gene3D" id="3.40.720.10">
    <property type="entry name" value="Alkaline Phosphatase, subunit A"/>
    <property type="match status" value="1"/>
</dbReference>
<feature type="binding site" evidence="9 12">
    <location>
        <position position="331"/>
    </location>
    <ligand>
        <name>substrate</name>
    </ligand>
</feature>
<feature type="binding site" evidence="9 12">
    <location>
        <position position="190"/>
    </location>
    <ligand>
        <name>substrate</name>
    </ligand>
</feature>
<dbReference type="InterPro" id="IPR006124">
    <property type="entry name" value="Metalloenzyme"/>
</dbReference>
<feature type="binding site" evidence="9 13">
    <location>
        <position position="398"/>
    </location>
    <ligand>
        <name>Mn(2+)</name>
        <dbReference type="ChEBI" id="CHEBI:29035"/>
        <label>1</label>
    </ligand>
</feature>
<feature type="binding site" evidence="9 13">
    <location>
        <position position="402"/>
    </location>
    <ligand>
        <name>Mn(2+)</name>
        <dbReference type="ChEBI" id="CHEBI:29035"/>
        <label>1</label>
    </ligand>
</feature>
<feature type="binding site" evidence="9 12">
    <location>
        <begin position="152"/>
        <end position="153"/>
    </location>
    <ligand>
        <name>substrate</name>
    </ligand>
</feature>
<comment type="catalytic activity">
    <reaction evidence="1 9">
        <text>(2R)-2-phosphoglycerate = (2R)-3-phosphoglycerate</text>
        <dbReference type="Rhea" id="RHEA:15901"/>
        <dbReference type="ChEBI" id="CHEBI:58272"/>
        <dbReference type="ChEBI" id="CHEBI:58289"/>
        <dbReference type="EC" id="5.4.2.12"/>
    </reaction>
</comment>
<dbReference type="EMBL" id="LR778114">
    <property type="protein sequence ID" value="CAB1129718.1"/>
    <property type="molecule type" value="Genomic_DNA"/>
</dbReference>
<dbReference type="HAMAP" id="MF_01038">
    <property type="entry name" value="GpmI"/>
    <property type="match status" value="1"/>
</dbReference>
<dbReference type="Pfam" id="PF01676">
    <property type="entry name" value="Metalloenzyme"/>
    <property type="match status" value="1"/>
</dbReference>
<dbReference type="Pfam" id="PF06415">
    <property type="entry name" value="iPGM_N"/>
    <property type="match status" value="1"/>
</dbReference>
<dbReference type="InterPro" id="IPR036646">
    <property type="entry name" value="PGAM_B_sf"/>
</dbReference>
<feature type="binding site" evidence="9 12">
    <location>
        <position position="120"/>
    </location>
    <ligand>
        <name>substrate</name>
    </ligand>
</feature>
<name>A0A6F8ZIU8_9FIRM</name>
<dbReference type="InterPro" id="IPR011258">
    <property type="entry name" value="BPG-indep_PGM_N"/>
</dbReference>
<dbReference type="UniPathway" id="UPA00109">
    <property type="reaction ID" value="UER00186"/>
</dbReference>
<feature type="domain" description="BPG-independent PGAM N-terminal" evidence="15">
    <location>
        <begin position="81"/>
        <end position="294"/>
    </location>
</feature>
<evidence type="ECO:0000313" key="16">
    <source>
        <dbReference type="EMBL" id="CAB1129718.1"/>
    </source>
</evidence>
<comment type="cofactor">
    <cofactor evidence="9">
        <name>Mn(2+)</name>
        <dbReference type="ChEBI" id="CHEBI:29035"/>
    </cofactor>
    <text evidence="9">Binds 2 manganese ions per subunit.</text>
</comment>
<dbReference type="PIRSF" id="PIRSF001492">
    <property type="entry name" value="IPGAM"/>
    <property type="match status" value="1"/>
</dbReference>
<feature type="binding site" evidence="9 13">
    <location>
        <position position="11"/>
    </location>
    <ligand>
        <name>Mn(2+)</name>
        <dbReference type="ChEBI" id="CHEBI:29035"/>
        <label>2</label>
    </ligand>
</feature>
<sequence length="508" mass="54877">MQQPLVLMVLDGWGERADGSDNAIARAPAVHFSRLWEAYPHTTLNAGGEAVGLLPGQMGDSNVGHLTLGAGRVIFQDLARIHRAVADGSFGRLPLLQEFLAGVRPGRLHLLGLLSPGGVHSHQEHLAAVLQAAREAGLQGDEVVIHVWTDGRDVPPGSAPASLAYLQEVMARTGVGRIATVSGRYFAMDRDRRWDRTERAYRAMVEGQGETAPDAESAVEAAYAAGHTDEFIPPTVLTGGGPGPFIREEDSVFVYNFRADRVRQIIRALADPEFDAFPRPFARVRRFLGMTQYDRGFLLPYLFGPQGVPNNFAEWLSRLGHPQLHVAETEKYAHVTYFFNGGVETPYPGEDRRLIPSPKVATYDLSPAMSAPAIADVVLEGLESGRYAFILLNFANPDMVGHTGNLEAATEAIRVVDGQIGRIWAAVERRGGLLAVVADHGNAEVMVDPDGQPNTQHTTNPVPFVLASDRLKGRRLLEGGGLADVAPTLLAAAGVPIPDEMTGRVLLI</sequence>
<evidence type="ECO:0000256" key="11">
    <source>
        <dbReference type="PIRSR" id="PIRSR001492-1"/>
    </source>
</evidence>
<feature type="binding site" evidence="9 12">
    <location>
        <begin position="258"/>
        <end position="261"/>
    </location>
    <ligand>
        <name>substrate</name>
    </ligand>
</feature>
<evidence type="ECO:0000259" key="14">
    <source>
        <dbReference type="Pfam" id="PF01676"/>
    </source>
</evidence>
<evidence type="ECO:0000256" key="10">
    <source>
        <dbReference type="NCBIfam" id="TIGR01307"/>
    </source>
</evidence>
<comment type="pathway">
    <text evidence="3 9">Carbohydrate degradation; glycolysis; pyruvate from D-glyceraldehyde 3-phosphate: step 3/5.</text>
</comment>
<dbReference type="GO" id="GO:0030145">
    <property type="term" value="F:manganese ion binding"/>
    <property type="evidence" value="ECO:0007669"/>
    <property type="project" value="UniProtKB-UniRule"/>
</dbReference>
<evidence type="ECO:0000259" key="15">
    <source>
        <dbReference type="Pfam" id="PF06415"/>
    </source>
</evidence>
<feature type="active site" description="Phosphoserine intermediate" evidence="9 11">
    <location>
        <position position="61"/>
    </location>
</feature>
<dbReference type="SUPFAM" id="SSF64158">
    <property type="entry name" value="2,3-Bisphosphoglycerate-independent phosphoglycerate mutase, substrate-binding domain"/>
    <property type="match status" value="1"/>
</dbReference>
<feature type="domain" description="Metalloenzyme" evidence="14">
    <location>
        <begin position="4"/>
        <end position="494"/>
    </location>
</feature>
<keyword evidence="6 9" id="KW-0324">Glycolysis</keyword>
<dbReference type="PANTHER" id="PTHR31637">
    <property type="entry name" value="2,3-BISPHOSPHOGLYCERATE-INDEPENDENT PHOSPHOGLYCERATE MUTASE"/>
    <property type="match status" value="1"/>
</dbReference>
<evidence type="ECO:0000256" key="9">
    <source>
        <dbReference type="HAMAP-Rule" id="MF_01038"/>
    </source>
</evidence>
<comment type="similarity">
    <text evidence="4 9">Belongs to the BPG-independent phosphoglycerate mutase family.</text>
</comment>
<dbReference type="Proteomes" id="UP000503399">
    <property type="component" value="Chromosome"/>
</dbReference>
<dbReference type="KEGG" id="hfv:R50_2221"/>
<evidence type="ECO:0000256" key="13">
    <source>
        <dbReference type="PIRSR" id="PIRSR001492-3"/>
    </source>
</evidence>
<evidence type="ECO:0000256" key="6">
    <source>
        <dbReference type="ARBA" id="ARBA00023152"/>
    </source>
</evidence>
<keyword evidence="7 9" id="KW-0464">Manganese</keyword>
<evidence type="ECO:0000256" key="5">
    <source>
        <dbReference type="ARBA" id="ARBA00022723"/>
    </source>
</evidence>
<gene>
    <name evidence="16" type="primary">pgm</name>
    <name evidence="9" type="synonym">gpmI</name>
    <name evidence="16" type="ORF">R50_2221</name>
</gene>
<dbReference type="FunFam" id="3.40.1450.10:FF:000002">
    <property type="entry name" value="2,3-bisphosphoglycerate-independent phosphoglycerate mutase"/>
    <property type="match status" value="1"/>
</dbReference>
<dbReference type="InterPro" id="IPR005995">
    <property type="entry name" value="Pgm_bpd_ind"/>
</dbReference>
<proteinExistence type="inferred from homology"/>
<evidence type="ECO:0000256" key="3">
    <source>
        <dbReference type="ARBA" id="ARBA00004798"/>
    </source>
</evidence>